<keyword evidence="2" id="KW-1185">Reference proteome</keyword>
<reference evidence="1" key="1">
    <citation type="journal article" date="2015" name="Genome Announc.">
        <title>Draft Genome Sequence of Thiostrepton-Producing Streptomyces azureus ATCC 14921.</title>
        <authorList>
            <person name="Sakihara K."/>
            <person name="Maeda J."/>
            <person name="Tashiro K."/>
            <person name="Fujino Y."/>
            <person name="Kuhara S."/>
            <person name="Ohshima T."/>
            <person name="Ogata S."/>
            <person name="Doi K."/>
        </authorList>
    </citation>
    <scope>NUCLEOTIDE SEQUENCE [LARGE SCALE GENOMIC DNA]</scope>
    <source>
        <strain evidence="1">ATCC14921</strain>
    </source>
</reference>
<dbReference type="OrthoDB" id="9799818at2"/>
<dbReference type="AlphaFoldDB" id="A0A0K8PYS1"/>
<dbReference type="RefSeq" id="WP_059424285.1">
    <property type="nucleotide sequence ID" value="NZ_DF968495.1"/>
</dbReference>
<organism evidence="1 2">
    <name type="scientific">Streptomyces azureus</name>
    <dbReference type="NCBI Taxonomy" id="146537"/>
    <lineage>
        <taxon>Bacteria</taxon>
        <taxon>Bacillati</taxon>
        <taxon>Actinomycetota</taxon>
        <taxon>Actinomycetes</taxon>
        <taxon>Kitasatosporales</taxon>
        <taxon>Streptomycetaceae</taxon>
        <taxon>Streptomyces</taxon>
    </lineage>
</organism>
<name>A0A0K8PYS1_STRAJ</name>
<dbReference type="Proteomes" id="UP000053859">
    <property type="component" value="Unassembled WGS sequence"/>
</dbReference>
<evidence type="ECO:0000313" key="1">
    <source>
        <dbReference type="EMBL" id="GAP52921.1"/>
    </source>
</evidence>
<dbReference type="EMBL" id="DF968495">
    <property type="protein sequence ID" value="GAP52921.1"/>
    <property type="molecule type" value="Genomic_DNA"/>
</dbReference>
<proteinExistence type="predicted"/>
<protein>
    <submittedName>
        <fullName evidence="1">Putative short chain dehydrogenase</fullName>
    </submittedName>
</protein>
<gene>
    <name evidence="1" type="ORF">SAZU_7800</name>
</gene>
<evidence type="ECO:0000313" key="2">
    <source>
        <dbReference type="Proteomes" id="UP000053859"/>
    </source>
</evidence>
<dbReference type="PATRIC" id="fig|146537.3.peg.8224"/>
<accession>A0A0K8PYS1</accession>
<sequence>MNLHEELAGSGIQFAHVALDVALGMSPSYGRPTATLDQVSPLHRDLHTAHRDEAERIFRG</sequence>